<name>A0AAD2FWA9_9STRA</name>
<evidence type="ECO:0000256" key="14">
    <source>
        <dbReference type="RuleBase" id="RU003346"/>
    </source>
</evidence>
<dbReference type="GO" id="GO:0005366">
    <property type="term" value="F:myo-inositol:proton symporter activity"/>
    <property type="evidence" value="ECO:0007669"/>
    <property type="project" value="TreeGrafter"/>
</dbReference>
<evidence type="ECO:0000256" key="11">
    <source>
        <dbReference type="ARBA" id="ARBA00044668"/>
    </source>
</evidence>
<feature type="region of interest" description="Disordered" evidence="15">
    <location>
        <begin position="481"/>
        <end position="519"/>
    </location>
</feature>
<evidence type="ECO:0000256" key="15">
    <source>
        <dbReference type="SAM" id="MobiDB-lite"/>
    </source>
</evidence>
<evidence type="ECO:0000256" key="10">
    <source>
        <dbReference type="ARBA" id="ARBA00044662"/>
    </source>
</evidence>
<feature type="domain" description="Major facilitator superfamily (MFS) profile" evidence="17">
    <location>
        <begin position="21"/>
        <end position="463"/>
    </location>
</feature>
<dbReference type="EMBL" id="CAKOGP040001870">
    <property type="protein sequence ID" value="CAJ1954799.1"/>
    <property type="molecule type" value="Genomic_DNA"/>
</dbReference>
<dbReference type="Pfam" id="PF00083">
    <property type="entry name" value="Sugar_tr"/>
    <property type="match status" value="1"/>
</dbReference>
<reference evidence="18" key="1">
    <citation type="submission" date="2023-08" db="EMBL/GenBank/DDBJ databases">
        <authorList>
            <person name="Audoor S."/>
            <person name="Bilcke G."/>
        </authorList>
    </citation>
    <scope>NUCLEOTIDE SEQUENCE</scope>
</reference>
<evidence type="ECO:0000256" key="12">
    <source>
        <dbReference type="ARBA" id="ARBA00044710"/>
    </source>
</evidence>
<evidence type="ECO:0000256" key="8">
    <source>
        <dbReference type="ARBA" id="ARBA00044648"/>
    </source>
</evidence>
<evidence type="ECO:0000256" key="4">
    <source>
        <dbReference type="ARBA" id="ARBA00022692"/>
    </source>
</evidence>
<comment type="catalytic activity">
    <reaction evidence="9">
        <text>D-xylose(out) = D-xylose(in)</text>
        <dbReference type="Rhea" id="RHEA:78427"/>
        <dbReference type="ChEBI" id="CHEBI:53455"/>
    </reaction>
    <physiologicalReaction direction="left-to-right" evidence="9">
        <dbReference type="Rhea" id="RHEA:78428"/>
    </physiologicalReaction>
</comment>
<feature type="transmembrane region" description="Helical" evidence="16">
    <location>
        <begin position="181"/>
        <end position="202"/>
    </location>
</feature>
<comment type="catalytic activity">
    <reaction evidence="12">
        <text>D-fructose(out) = D-fructose(in)</text>
        <dbReference type="Rhea" id="RHEA:60372"/>
        <dbReference type="ChEBI" id="CHEBI:37721"/>
    </reaction>
    <physiologicalReaction direction="left-to-right" evidence="12">
        <dbReference type="Rhea" id="RHEA:60373"/>
    </physiologicalReaction>
</comment>
<dbReference type="InterPro" id="IPR020846">
    <property type="entry name" value="MFS_dom"/>
</dbReference>
<proteinExistence type="inferred from homology"/>
<feature type="transmembrane region" description="Helical" evidence="16">
    <location>
        <begin position="118"/>
        <end position="138"/>
    </location>
</feature>
<comment type="subcellular location">
    <subcellularLocation>
        <location evidence="1">Membrane</location>
        <topology evidence="1">Multi-pass membrane protein</topology>
    </subcellularLocation>
</comment>
<keyword evidence="6 16" id="KW-0472">Membrane</keyword>
<evidence type="ECO:0000256" key="16">
    <source>
        <dbReference type="SAM" id="Phobius"/>
    </source>
</evidence>
<accession>A0AAD2FWA9</accession>
<comment type="catalytic activity">
    <reaction evidence="11">
        <text>D-glucosamine(out) = D-glucosamine(in)</text>
        <dbReference type="Rhea" id="RHEA:78423"/>
        <dbReference type="ChEBI" id="CHEBI:58723"/>
    </reaction>
    <physiologicalReaction direction="left-to-right" evidence="11">
        <dbReference type="Rhea" id="RHEA:78424"/>
    </physiologicalReaction>
</comment>
<evidence type="ECO:0000313" key="18">
    <source>
        <dbReference type="EMBL" id="CAJ1954799.1"/>
    </source>
</evidence>
<dbReference type="Proteomes" id="UP001295423">
    <property type="component" value="Unassembled WGS sequence"/>
</dbReference>
<dbReference type="InterPro" id="IPR003663">
    <property type="entry name" value="Sugar/inositol_transpt"/>
</dbReference>
<feature type="transmembrane region" description="Helical" evidence="16">
    <location>
        <begin position="372"/>
        <end position="394"/>
    </location>
</feature>
<dbReference type="PANTHER" id="PTHR48020">
    <property type="entry name" value="PROTON MYO-INOSITOL COTRANSPORTER"/>
    <property type="match status" value="1"/>
</dbReference>
<gene>
    <name evidence="18" type="ORF">CYCCA115_LOCUS15391</name>
</gene>
<comment type="catalytic activity">
    <reaction evidence="10">
        <text>D-mannose(out) = D-mannose(in)</text>
        <dbReference type="Rhea" id="RHEA:78391"/>
        <dbReference type="ChEBI" id="CHEBI:4208"/>
    </reaction>
    <physiologicalReaction direction="left-to-right" evidence="10">
        <dbReference type="Rhea" id="RHEA:78392"/>
    </physiologicalReaction>
</comment>
<comment type="catalytic activity">
    <reaction evidence="8">
        <text>D-glucose(out) = D-glucose(in)</text>
        <dbReference type="Rhea" id="RHEA:60376"/>
        <dbReference type="ChEBI" id="CHEBI:4167"/>
    </reaction>
    <physiologicalReaction direction="left-to-right" evidence="8">
        <dbReference type="Rhea" id="RHEA:60377"/>
    </physiologicalReaction>
</comment>
<keyword evidence="5 16" id="KW-1133">Transmembrane helix</keyword>
<evidence type="ECO:0000256" key="5">
    <source>
        <dbReference type="ARBA" id="ARBA00022989"/>
    </source>
</evidence>
<evidence type="ECO:0000256" key="1">
    <source>
        <dbReference type="ARBA" id="ARBA00004141"/>
    </source>
</evidence>
<evidence type="ECO:0000256" key="6">
    <source>
        <dbReference type="ARBA" id="ARBA00023136"/>
    </source>
</evidence>
<evidence type="ECO:0000313" key="19">
    <source>
        <dbReference type="Proteomes" id="UP001295423"/>
    </source>
</evidence>
<dbReference type="PRINTS" id="PR00171">
    <property type="entry name" value="SUGRTRNSPORT"/>
</dbReference>
<dbReference type="Gene3D" id="1.20.1250.20">
    <property type="entry name" value="MFS general substrate transporter like domains"/>
    <property type="match status" value="1"/>
</dbReference>
<feature type="transmembrane region" description="Helical" evidence="16">
    <location>
        <begin position="21"/>
        <end position="43"/>
    </location>
</feature>
<comment type="catalytic activity">
    <reaction evidence="7">
        <text>D-galactose(in) = D-galactose(out)</text>
        <dbReference type="Rhea" id="RHEA:34915"/>
        <dbReference type="ChEBI" id="CHEBI:4139"/>
    </reaction>
    <physiologicalReaction direction="right-to-left" evidence="7">
        <dbReference type="Rhea" id="RHEA:34917"/>
    </physiologicalReaction>
</comment>
<comment type="subunit">
    <text evidence="2">Homodimer.</text>
</comment>
<feature type="transmembrane region" description="Helical" evidence="16">
    <location>
        <begin position="415"/>
        <end position="435"/>
    </location>
</feature>
<feature type="transmembrane region" description="Helical" evidence="16">
    <location>
        <begin position="346"/>
        <end position="366"/>
    </location>
</feature>
<evidence type="ECO:0000256" key="13">
    <source>
        <dbReference type="ARBA" id="ARBA00044780"/>
    </source>
</evidence>
<dbReference type="InterPro" id="IPR005828">
    <property type="entry name" value="MFS_sugar_transport-like"/>
</dbReference>
<evidence type="ECO:0000256" key="9">
    <source>
        <dbReference type="ARBA" id="ARBA00044656"/>
    </source>
</evidence>
<feature type="transmembrane region" description="Helical" evidence="16">
    <location>
        <begin position="55"/>
        <end position="74"/>
    </location>
</feature>
<evidence type="ECO:0000256" key="2">
    <source>
        <dbReference type="ARBA" id="ARBA00011738"/>
    </source>
</evidence>
<dbReference type="SUPFAM" id="SSF103473">
    <property type="entry name" value="MFS general substrate transporter"/>
    <property type="match status" value="1"/>
</dbReference>
<feature type="transmembrane region" description="Helical" evidence="16">
    <location>
        <begin position="318"/>
        <end position="339"/>
    </location>
</feature>
<feature type="compositionally biased region" description="Polar residues" evidence="15">
    <location>
        <begin position="484"/>
        <end position="500"/>
    </location>
</feature>
<dbReference type="PANTHER" id="PTHR48020:SF12">
    <property type="entry name" value="PROTON MYO-INOSITOL COTRANSPORTER"/>
    <property type="match status" value="1"/>
</dbReference>
<evidence type="ECO:0000256" key="7">
    <source>
        <dbReference type="ARBA" id="ARBA00044637"/>
    </source>
</evidence>
<evidence type="ECO:0000256" key="3">
    <source>
        <dbReference type="ARBA" id="ARBA00022448"/>
    </source>
</evidence>
<protein>
    <recommendedName>
        <fullName evidence="13">Hexose transporter 1</fullName>
    </recommendedName>
</protein>
<evidence type="ECO:0000259" key="17">
    <source>
        <dbReference type="PROSITE" id="PS50850"/>
    </source>
</evidence>
<dbReference type="NCBIfam" id="TIGR00879">
    <property type="entry name" value="SP"/>
    <property type="match status" value="1"/>
</dbReference>
<keyword evidence="19" id="KW-1185">Reference proteome</keyword>
<dbReference type="GO" id="GO:0016324">
    <property type="term" value="C:apical plasma membrane"/>
    <property type="evidence" value="ECO:0007669"/>
    <property type="project" value="TreeGrafter"/>
</dbReference>
<feature type="transmembrane region" description="Helical" evidence="16">
    <location>
        <begin position="441"/>
        <end position="459"/>
    </location>
</feature>
<dbReference type="InterPro" id="IPR036259">
    <property type="entry name" value="MFS_trans_sf"/>
</dbReference>
<feature type="transmembrane region" description="Helical" evidence="16">
    <location>
        <begin position="150"/>
        <end position="175"/>
    </location>
</feature>
<keyword evidence="3 14" id="KW-0813">Transport</keyword>
<feature type="transmembrane region" description="Helical" evidence="16">
    <location>
        <begin position="278"/>
        <end position="298"/>
    </location>
</feature>
<dbReference type="AlphaFoldDB" id="A0AAD2FWA9"/>
<comment type="caution">
    <text evidence="18">The sequence shown here is derived from an EMBL/GenBank/DDBJ whole genome shotgun (WGS) entry which is preliminary data.</text>
</comment>
<organism evidence="18 19">
    <name type="scientific">Cylindrotheca closterium</name>
    <dbReference type="NCBI Taxonomy" id="2856"/>
    <lineage>
        <taxon>Eukaryota</taxon>
        <taxon>Sar</taxon>
        <taxon>Stramenopiles</taxon>
        <taxon>Ochrophyta</taxon>
        <taxon>Bacillariophyta</taxon>
        <taxon>Bacillariophyceae</taxon>
        <taxon>Bacillariophycidae</taxon>
        <taxon>Bacillariales</taxon>
        <taxon>Bacillariaceae</taxon>
        <taxon>Cylindrotheca</taxon>
    </lineage>
</organism>
<dbReference type="PROSITE" id="PS50850">
    <property type="entry name" value="MFS"/>
    <property type="match status" value="1"/>
</dbReference>
<keyword evidence="4 16" id="KW-0812">Transmembrane</keyword>
<dbReference type="InterPro" id="IPR050814">
    <property type="entry name" value="Myo-inositol_Transporter"/>
</dbReference>
<comment type="similarity">
    <text evidence="14">Belongs to the major facilitator superfamily. Sugar transporter (TC 2.A.1.1) family.</text>
</comment>
<feature type="transmembrane region" description="Helical" evidence="16">
    <location>
        <begin position="86"/>
        <end position="106"/>
    </location>
</feature>
<sequence length="519" mass="56892">MKVLDTPKTADLRNDSFINKLAIVASMSGLLFGYDTGVVSGAIVYMRVQMDLSPFQVEVVVSSTILAAAFSSFWGHHIMDKYGRKFTLMVASSIFIVGSIIMGASFGPYHKGLTMMVIGRITVGIAIGLASEAGPLYISECAPPPLRGKLTTLFNIAVVGGQVFAAILCGALSYLPWSYNWRLMLAFGAFPALGQLLGFLSLPISPAWLVLQGKEEEAEIVLRQIRMIPVQQNEDGEIIPDPVQKELKEIVDEFEESKKKQHVSLFRLWTAYPSIRRAMILGCSLWAVSQLAGINTIMYYGASIVRKAGLGGDRSFDIWITVPLYFMQLVGIIICYNIIDRWGRRPTLLFSMTLVLIGLLTIGTGFATDNGILTIIGMVCYLFAFGVGLSTMPYTMNAEIYPTEYRGVCVAQSTGVFWATNFVVSLTFLTLARVLGNAGVFFLYAGIVFVSEIYFYFVVPETSGLSLHEIQAIFEQKPEESVGLSDTSTDGIETTEYGSTDVSPDVSSSPAERKLPMFV</sequence>
<feature type="compositionally biased region" description="Low complexity" evidence="15">
    <location>
        <begin position="501"/>
        <end position="510"/>
    </location>
</feature>